<dbReference type="Gramene" id="QL04p009376:mrna">
    <property type="protein sequence ID" value="QL04p009376:mrna"/>
    <property type="gene ID" value="QL04p009376"/>
</dbReference>
<reference evidence="10" key="2">
    <citation type="submission" date="2021-01" db="UniProtKB">
        <authorList>
            <consortium name="EnsemblPlants"/>
        </authorList>
    </citation>
    <scope>IDENTIFICATION</scope>
</reference>
<dbReference type="Pfam" id="PF18052">
    <property type="entry name" value="Rx_N"/>
    <property type="match status" value="2"/>
</dbReference>
<evidence type="ECO:0000259" key="9">
    <source>
        <dbReference type="Pfam" id="PF25019"/>
    </source>
</evidence>
<reference evidence="10 11" key="1">
    <citation type="journal article" date="2016" name="G3 (Bethesda)">
        <title>First Draft Assembly and Annotation of the Genome of a California Endemic Oak Quercus lobata Nee (Fagaceae).</title>
        <authorList>
            <person name="Sork V.L."/>
            <person name="Fitz-Gibbon S.T."/>
            <person name="Puiu D."/>
            <person name="Crepeau M."/>
            <person name="Gugger P.F."/>
            <person name="Sherman R."/>
            <person name="Stevens K."/>
            <person name="Langley C.H."/>
            <person name="Pellegrini M."/>
            <person name="Salzberg S.L."/>
        </authorList>
    </citation>
    <scope>NUCLEOTIDE SEQUENCE [LARGE SCALE GENOMIC DNA]</scope>
    <source>
        <strain evidence="10 11">cv. SW786</strain>
    </source>
</reference>
<dbReference type="GO" id="GO:0006952">
    <property type="term" value="P:defense response"/>
    <property type="evidence" value="ECO:0007669"/>
    <property type="project" value="UniProtKB-KW"/>
</dbReference>
<evidence type="ECO:0000313" key="11">
    <source>
        <dbReference type="Proteomes" id="UP000594261"/>
    </source>
</evidence>
<dbReference type="EnsemblPlants" id="QL04p009376:mrna">
    <property type="protein sequence ID" value="QL04p009376:mrna"/>
    <property type="gene ID" value="QL04p009376"/>
</dbReference>
<feature type="domain" description="R13L1/DRL21-like LRR repeat region" evidence="9">
    <location>
        <begin position="800"/>
        <end position="925"/>
    </location>
</feature>
<evidence type="ECO:0000259" key="6">
    <source>
        <dbReference type="Pfam" id="PF00931"/>
    </source>
</evidence>
<feature type="domain" description="NB-ARC" evidence="6">
    <location>
        <begin position="390"/>
        <end position="534"/>
    </location>
</feature>
<keyword evidence="2" id="KW-0677">Repeat</keyword>
<name>A0A7N2LBD0_QUELO</name>
<sequence length="1219" mass="138667">MLTVIGSADSVVDGSNADGITKVTECAMAEGALIKVAEGIIGQLGNLALKEIGLLWGVKAELEKLGNPVSTIEAVLLDAEEQQWQIKNWLGKMKDVLYEADDLLDGFSTDVLRQEVMTQNKMPKEVRIFLSKSNQLAYGFKMGNKIKAIRERLDATAADRRFHLEERPRETQVNRVRETHYFVRVEDVIGKENDKKVIMDYLLDSNIEENVSVLPIVGIGEGVLFNVAEGIIGQLGQLALKEIGLLWGVKEELENLKNTVSTINAVLLDAEEKQAQSHAIKDWVAKLKDVLFKADDLLDDFSTEVLRREVMTENKKAKEVRIFFSKSNQLAYGLKMGHKIKSIRERLDAIEADRKFHLEARPRETQGSNRVRESHHFVRAEDVIGREVDKKVIIERLLDSNIKQNVTVHSIVGLGGLGKTTLAQLVFNDEEIKSHFEKKLWVCISDDFDVEIIVKKILEFAKGKKLENFEKNKLINDLQKEIGGYRYFLVLDDVWNDDSEKWDKLKRLLLGGARGSRILLTTREEKVAKTSKAIDSWFLSLFPKDYHIERNKLIKLWMAQGFIKLSSQNQCLEDVGHEYFMELLWRSLFQEPIEDMYGNIRVFKIHDLMHDLAKLVAGQESTTLGINRENIVEKTHHVSVGFDLGLSSQIPTLLFKAKRIRTFILPTPRQMVWNQETCDAFLSSLTFLRMLDLSCIGIRSLPHSIGKLKHLRYLDLSQNFAIQMLPNSITSLQNLETLDLSFCYGLMELPRNITKLVNLRHLDISNCRKLTHMPCGLGQLTNLQSLSQYVLSTDSRHGELMELQGLNGLRENLSIKNLRHEKDTALDCGAANLKGKQNLHGLELEWIEGGADDVDVEYDEMSLKHLQPHTNLKELELDGYRGMVYPSWLLSLTNLVDLRLRALKNWQHMPPLHQFPSLKTLILSDLPSLEYISNSVNLPSLVVLNLSDCPNLKEWKMDSIEEDNDDDNNHSLPSFSRLSILNIRECPKLSSMPVFPCLERLGLVNSNLSPLEQTISKGMIHMASQENPTITVADSASSTSSTTSSFVPLSKLKSLTIGLKKADRDRDRFLRSIRHLTAIEELEFRYSDEIDLFNNGNGMEWQGLKRLQINSCPNLTTIPEWICNFTSLQSLRIQNCPNLTSLPEGMPKSLSTLFIWNCPKLLERCKREKGEDWPKIAHIPNLELLSEDDSEQTDKKKEPELKTRRLTKILGSCSCSTSQ</sequence>
<proteinExistence type="predicted"/>
<dbReference type="Pfam" id="PF00560">
    <property type="entry name" value="LRR_1"/>
    <property type="match status" value="1"/>
</dbReference>
<dbReference type="Pfam" id="PF00931">
    <property type="entry name" value="NB-ARC"/>
    <property type="match status" value="1"/>
</dbReference>
<dbReference type="GO" id="GO:0051707">
    <property type="term" value="P:response to other organism"/>
    <property type="evidence" value="ECO:0007669"/>
    <property type="project" value="UniProtKB-ARBA"/>
</dbReference>
<dbReference type="SUPFAM" id="SSF52540">
    <property type="entry name" value="P-loop containing nucleoside triphosphate hydrolases"/>
    <property type="match status" value="1"/>
</dbReference>
<dbReference type="PANTHER" id="PTHR36766">
    <property type="entry name" value="PLANT BROAD-SPECTRUM MILDEW RESISTANCE PROTEIN RPW8"/>
    <property type="match status" value="1"/>
</dbReference>
<dbReference type="InterPro" id="IPR001611">
    <property type="entry name" value="Leu-rich_rpt"/>
</dbReference>
<dbReference type="Pfam" id="PF13855">
    <property type="entry name" value="LRR_8"/>
    <property type="match status" value="1"/>
</dbReference>
<dbReference type="SUPFAM" id="SSF52058">
    <property type="entry name" value="L domain-like"/>
    <property type="match status" value="1"/>
</dbReference>
<dbReference type="InParanoid" id="A0A7N2LBD0"/>
<dbReference type="Gene3D" id="3.80.10.10">
    <property type="entry name" value="Ribonuclease Inhibitor"/>
    <property type="match status" value="3"/>
</dbReference>
<dbReference type="CDD" id="cd14798">
    <property type="entry name" value="RX-CC_like"/>
    <property type="match status" value="1"/>
</dbReference>
<keyword evidence="5" id="KW-0067">ATP-binding</keyword>
<dbReference type="Pfam" id="PF25019">
    <property type="entry name" value="LRR_R13L1-DRL21"/>
    <property type="match status" value="1"/>
</dbReference>
<keyword evidence="11" id="KW-1185">Reference proteome</keyword>
<feature type="domain" description="Disease resistance N-terminal" evidence="7">
    <location>
        <begin position="40"/>
        <end position="120"/>
    </location>
</feature>
<evidence type="ECO:0000256" key="2">
    <source>
        <dbReference type="ARBA" id="ARBA00022737"/>
    </source>
</evidence>
<dbReference type="Gene3D" id="3.40.50.300">
    <property type="entry name" value="P-loop containing nucleotide triphosphate hydrolases"/>
    <property type="match status" value="1"/>
</dbReference>
<dbReference type="InterPro" id="IPR056789">
    <property type="entry name" value="LRR_R13L1-DRL21"/>
</dbReference>
<evidence type="ECO:0000256" key="5">
    <source>
        <dbReference type="ARBA" id="ARBA00022840"/>
    </source>
</evidence>
<dbReference type="Gene3D" id="1.20.5.4130">
    <property type="match status" value="2"/>
</dbReference>
<evidence type="ECO:0000259" key="8">
    <source>
        <dbReference type="Pfam" id="PF23559"/>
    </source>
</evidence>
<evidence type="ECO:0000256" key="1">
    <source>
        <dbReference type="ARBA" id="ARBA00022614"/>
    </source>
</evidence>
<dbReference type="InterPro" id="IPR041118">
    <property type="entry name" value="Rx_N"/>
</dbReference>
<dbReference type="AlphaFoldDB" id="A0A7N2LBD0"/>
<keyword evidence="3" id="KW-0547">Nucleotide-binding</keyword>
<dbReference type="InterPro" id="IPR032675">
    <property type="entry name" value="LRR_dom_sf"/>
</dbReference>
<protein>
    <submittedName>
        <fullName evidence="10">Uncharacterized protein</fullName>
    </submittedName>
</protein>
<evidence type="ECO:0000256" key="3">
    <source>
        <dbReference type="ARBA" id="ARBA00022741"/>
    </source>
</evidence>
<dbReference type="GO" id="GO:0005524">
    <property type="term" value="F:ATP binding"/>
    <property type="evidence" value="ECO:0007669"/>
    <property type="project" value="UniProtKB-KW"/>
</dbReference>
<keyword evidence="4" id="KW-0611">Plant defense</keyword>
<dbReference type="Pfam" id="PF23559">
    <property type="entry name" value="WHD_DRP"/>
    <property type="match status" value="1"/>
</dbReference>
<dbReference type="Gene3D" id="1.10.10.10">
    <property type="entry name" value="Winged helix-like DNA-binding domain superfamily/Winged helix DNA-binding domain"/>
    <property type="match status" value="1"/>
</dbReference>
<feature type="domain" description="Disease resistance protein winged helix" evidence="8">
    <location>
        <begin position="541"/>
        <end position="613"/>
    </location>
</feature>
<evidence type="ECO:0000259" key="7">
    <source>
        <dbReference type="Pfam" id="PF18052"/>
    </source>
</evidence>
<dbReference type="InterPro" id="IPR038005">
    <property type="entry name" value="RX-like_CC"/>
</dbReference>
<dbReference type="InterPro" id="IPR058922">
    <property type="entry name" value="WHD_DRP"/>
</dbReference>
<dbReference type="Proteomes" id="UP000594261">
    <property type="component" value="Chromosome 4"/>
</dbReference>
<accession>A0A7N2LBD0</accession>
<dbReference type="InterPro" id="IPR036388">
    <property type="entry name" value="WH-like_DNA-bd_sf"/>
</dbReference>
<evidence type="ECO:0000313" key="10">
    <source>
        <dbReference type="EnsemblPlants" id="QL04p009376:mrna"/>
    </source>
</evidence>
<keyword evidence="1" id="KW-0433">Leucine-rich repeat</keyword>
<dbReference type="InterPro" id="IPR027417">
    <property type="entry name" value="P-loop_NTPase"/>
</dbReference>
<dbReference type="PANTHER" id="PTHR36766:SF38">
    <property type="entry name" value="DISEASE RESISTANCE PROTEIN RGA3"/>
    <property type="match status" value="1"/>
</dbReference>
<dbReference type="PRINTS" id="PR00364">
    <property type="entry name" value="DISEASERSIST"/>
</dbReference>
<dbReference type="InterPro" id="IPR002182">
    <property type="entry name" value="NB-ARC"/>
</dbReference>
<evidence type="ECO:0000256" key="4">
    <source>
        <dbReference type="ARBA" id="ARBA00022821"/>
    </source>
</evidence>
<dbReference type="GO" id="GO:0043531">
    <property type="term" value="F:ADP binding"/>
    <property type="evidence" value="ECO:0007669"/>
    <property type="project" value="InterPro"/>
</dbReference>
<organism evidence="10 11">
    <name type="scientific">Quercus lobata</name>
    <name type="common">Valley oak</name>
    <dbReference type="NCBI Taxonomy" id="97700"/>
    <lineage>
        <taxon>Eukaryota</taxon>
        <taxon>Viridiplantae</taxon>
        <taxon>Streptophyta</taxon>
        <taxon>Embryophyta</taxon>
        <taxon>Tracheophyta</taxon>
        <taxon>Spermatophyta</taxon>
        <taxon>Magnoliopsida</taxon>
        <taxon>eudicotyledons</taxon>
        <taxon>Gunneridae</taxon>
        <taxon>Pentapetalae</taxon>
        <taxon>rosids</taxon>
        <taxon>fabids</taxon>
        <taxon>Fagales</taxon>
        <taxon>Fagaceae</taxon>
        <taxon>Quercus</taxon>
    </lineage>
</organism>
<dbReference type="EMBL" id="LRBV02000004">
    <property type="status" value="NOT_ANNOTATED_CDS"/>
    <property type="molecule type" value="Genomic_DNA"/>
</dbReference>
<feature type="domain" description="Disease resistance N-terminal" evidence="7">
    <location>
        <begin position="231"/>
        <end position="315"/>
    </location>
</feature>
<dbReference type="FunFam" id="3.40.50.300:FF:001091">
    <property type="entry name" value="Probable disease resistance protein At1g61300"/>
    <property type="match status" value="1"/>
</dbReference>